<organism evidence="1 2">
    <name type="scientific">Capsicum annuum</name>
    <name type="common">Capsicum pepper</name>
    <dbReference type="NCBI Taxonomy" id="4072"/>
    <lineage>
        <taxon>Eukaryota</taxon>
        <taxon>Viridiplantae</taxon>
        <taxon>Streptophyta</taxon>
        <taxon>Embryophyta</taxon>
        <taxon>Tracheophyta</taxon>
        <taxon>Spermatophyta</taxon>
        <taxon>Magnoliopsida</taxon>
        <taxon>eudicotyledons</taxon>
        <taxon>Gunneridae</taxon>
        <taxon>Pentapetalae</taxon>
        <taxon>asterids</taxon>
        <taxon>lamiids</taxon>
        <taxon>Solanales</taxon>
        <taxon>Solanaceae</taxon>
        <taxon>Solanoideae</taxon>
        <taxon>Capsiceae</taxon>
        <taxon>Capsicum</taxon>
    </lineage>
</organism>
<dbReference type="OMA" id="GESHHNP"/>
<accession>A0A2G2ZIP3</accession>
<dbReference type="SUPFAM" id="SSF48208">
    <property type="entry name" value="Six-hairpin glycosidases"/>
    <property type="match status" value="1"/>
</dbReference>
<dbReference type="InterPro" id="IPR008928">
    <property type="entry name" value="6-hairpin_glycosidase_sf"/>
</dbReference>
<comment type="caution">
    <text evidence="1">The sequence shown here is derived from an EMBL/GenBank/DDBJ whole genome shotgun (WGS) entry which is preliminary data.</text>
</comment>
<reference evidence="1 2" key="2">
    <citation type="journal article" date="2017" name="Genome Biol.">
        <title>New reference genome sequences of hot pepper reveal the massive evolution of plant disease-resistance genes by retroduplication.</title>
        <authorList>
            <person name="Kim S."/>
            <person name="Park J."/>
            <person name="Yeom S.I."/>
            <person name="Kim Y.M."/>
            <person name="Seo E."/>
            <person name="Kim K.T."/>
            <person name="Kim M.S."/>
            <person name="Lee J.M."/>
            <person name="Cheong K."/>
            <person name="Shin H.S."/>
            <person name="Kim S.B."/>
            <person name="Han K."/>
            <person name="Lee J."/>
            <person name="Park M."/>
            <person name="Lee H.A."/>
            <person name="Lee H.Y."/>
            <person name="Lee Y."/>
            <person name="Oh S."/>
            <person name="Lee J.H."/>
            <person name="Choi E."/>
            <person name="Choi E."/>
            <person name="Lee S.E."/>
            <person name="Jeon J."/>
            <person name="Kim H."/>
            <person name="Choi G."/>
            <person name="Song H."/>
            <person name="Lee J."/>
            <person name="Lee S.C."/>
            <person name="Kwon J.K."/>
            <person name="Lee H.Y."/>
            <person name="Koo N."/>
            <person name="Hong Y."/>
            <person name="Kim R.W."/>
            <person name="Kang W.H."/>
            <person name="Huh J.H."/>
            <person name="Kang B.C."/>
            <person name="Yang T.J."/>
            <person name="Lee Y.H."/>
            <person name="Bennetzen J.L."/>
            <person name="Choi D."/>
        </authorList>
    </citation>
    <scope>NUCLEOTIDE SEQUENCE [LARGE SCALE GENOMIC DNA]</scope>
    <source>
        <strain evidence="2">cv. CM334</strain>
    </source>
</reference>
<protein>
    <submittedName>
        <fullName evidence="1">Uncharacterized protein</fullName>
    </submittedName>
</protein>
<dbReference type="Gene3D" id="1.50.10.10">
    <property type="match status" value="1"/>
</dbReference>
<keyword evidence="2" id="KW-1185">Reference proteome</keyword>
<dbReference type="Gramene" id="PHT81869">
    <property type="protein sequence ID" value="PHT81869"/>
    <property type="gene ID" value="T459_14884"/>
</dbReference>
<name>A0A2G2ZIP3_CAPAN</name>
<dbReference type="STRING" id="4072.A0A2G2ZIP3"/>
<evidence type="ECO:0000313" key="2">
    <source>
        <dbReference type="Proteomes" id="UP000222542"/>
    </source>
</evidence>
<dbReference type="InterPro" id="IPR012341">
    <property type="entry name" value="6hp_glycosidase-like_sf"/>
</dbReference>
<gene>
    <name evidence="1" type="ORF">T459_14884</name>
</gene>
<proteinExistence type="predicted"/>
<evidence type="ECO:0000313" key="1">
    <source>
        <dbReference type="EMBL" id="PHT81869.1"/>
    </source>
</evidence>
<reference evidence="1 2" key="1">
    <citation type="journal article" date="2014" name="Nat. Genet.">
        <title>Genome sequence of the hot pepper provides insights into the evolution of pungency in Capsicum species.</title>
        <authorList>
            <person name="Kim S."/>
            <person name="Park M."/>
            <person name="Yeom S.I."/>
            <person name="Kim Y.M."/>
            <person name="Lee J.M."/>
            <person name="Lee H.A."/>
            <person name="Seo E."/>
            <person name="Choi J."/>
            <person name="Cheong K."/>
            <person name="Kim K.T."/>
            <person name="Jung K."/>
            <person name="Lee G.W."/>
            <person name="Oh S.K."/>
            <person name="Bae C."/>
            <person name="Kim S.B."/>
            <person name="Lee H.Y."/>
            <person name="Kim S.Y."/>
            <person name="Kim M.S."/>
            <person name="Kang B.C."/>
            <person name="Jo Y.D."/>
            <person name="Yang H.B."/>
            <person name="Jeong H.J."/>
            <person name="Kang W.H."/>
            <person name="Kwon J.K."/>
            <person name="Shin C."/>
            <person name="Lim J.Y."/>
            <person name="Park J.H."/>
            <person name="Huh J.H."/>
            <person name="Kim J.S."/>
            <person name="Kim B.D."/>
            <person name="Cohen O."/>
            <person name="Paran I."/>
            <person name="Suh M.C."/>
            <person name="Lee S.B."/>
            <person name="Kim Y.K."/>
            <person name="Shin Y."/>
            <person name="Noh S.J."/>
            <person name="Park J."/>
            <person name="Seo Y.S."/>
            <person name="Kwon S.Y."/>
            <person name="Kim H.A."/>
            <person name="Park J.M."/>
            <person name="Kim H.J."/>
            <person name="Choi S.B."/>
            <person name="Bosland P.W."/>
            <person name="Reeves G."/>
            <person name="Jo S.H."/>
            <person name="Lee B.W."/>
            <person name="Cho H.T."/>
            <person name="Choi H.S."/>
            <person name="Lee M.S."/>
            <person name="Yu Y."/>
            <person name="Do Choi Y."/>
            <person name="Park B.S."/>
            <person name="van Deynze A."/>
            <person name="Ashrafi H."/>
            <person name="Hill T."/>
            <person name="Kim W.T."/>
            <person name="Pai H.S."/>
            <person name="Ahn H.K."/>
            <person name="Yeam I."/>
            <person name="Giovannoni J.J."/>
            <person name="Rose J.K."/>
            <person name="Sorensen I."/>
            <person name="Lee S.J."/>
            <person name="Kim R.W."/>
            <person name="Choi I.Y."/>
            <person name="Choi B.S."/>
            <person name="Lim J.S."/>
            <person name="Lee Y.H."/>
            <person name="Choi D."/>
        </authorList>
    </citation>
    <scope>NUCLEOTIDE SEQUENCE [LARGE SCALE GENOMIC DNA]</scope>
    <source>
        <strain evidence="2">cv. CM334</strain>
    </source>
</reference>
<dbReference type="GO" id="GO:0005975">
    <property type="term" value="P:carbohydrate metabolic process"/>
    <property type="evidence" value="ECO:0007669"/>
    <property type="project" value="InterPro"/>
</dbReference>
<dbReference type="Proteomes" id="UP000222542">
    <property type="component" value="Unassembled WGS sequence"/>
</dbReference>
<dbReference type="EMBL" id="AYRZ02000005">
    <property type="protein sequence ID" value="PHT81869.1"/>
    <property type="molecule type" value="Genomic_DNA"/>
</dbReference>
<sequence>MAGGPHKFDKFKDSRTNINYTEPTLAGNTRLVAALVSLTGSGGFGVDKNAIFSGVSPLYPMSSPPPPPWKP</sequence>
<dbReference type="AlphaFoldDB" id="A0A2G2ZIP3"/>